<comment type="caution">
    <text evidence="2">The sequence shown here is derived from an EMBL/GenBank/DDBJ whole genome shotgun (WGS) entry which is preliminary data.</text>
</comment>
<keyword evidence="3" id="KW-1185">Reference proteome</keyword>
<evidence type="ECO:0000256" key="1">
    <source>
        <dbReference type="SAM" id="MobiDB-lite"/>
    </source>
</evidence>
<reference evidence="2" key="1">
    <citation type="submission" date="2023-05" db="EMBL/GenBank/DDBJ databases">
        <authorList>
            <person name="Stuckert A."/>
        </authorList>
    </citation>
    <scope>NUCLEOTIDE SEQUENCE</scope>
</reference>
<sequence>MAECGDGDSSNGWPYSPPMSKNLKTPAVCGRPQSGMAECGDGGKAAKGGPVQGKPLRHSGPPGETA</sequence>
<evidence type="ECO:0000313" key="2">
    <source>
        <dbReference type="EMBL" id="CAI9537001.1"/>
    </source>
</evidence>
<dbReference type="Proteomes" id="UP001162483">
    <property type="component" value="Unassembled WGS sequence"/>
</dbReference>
<dbReference type="EMBL" id="CATNWA010000446">
    <property type="protein sequence ID" value="CAI9537001.1"/>
    <property type="molecule type" value="Genomic_DNA"/>
</dbReference>
<feature type="region of interest" description="Disordered" evidence="1">
    <location>
        <begin position="1"/>
        <end position="66"/>
    </location>
</feature>
<evidence type="ECO:0000313" key="3">
    <source>
        <dbReference type="Proteomes" id="UP001162483"/>
    </source>
</evidence>
<evidence type="ECO:0008006" key="4">
    <source>
        <dbReference type="Google" id="ProtNLM"/>
    </source>
</evidence>
<proteinExistence type="predicted"/>
<gene>
    <name evidence="2" type="ORF">SPARVUS_LOCUS1134066</name>
</gene>
<accession>A0ABN9ALT5</accession>
<protein>
    <recommendedName>
        <fullName evidence="4">Prolactin receptor</fullName>
    </recommendedName>
</protein>
<organism evidence="2 3">
    <name type="scientific">Staurois parvus</name>
    <dbReference type="NCBI Taxonomy" id="386267"/>
    <lineage>
        <taxon>Eukaryota</taxon>
        <taxon>Metazoa</taxon>
        <taxon>Chordata</taxon>
        <taxon>Craniata</taxon>
        <taxon>Vertebrata</taxon>
        <taxon>Euteleostomi</taxon>
        <taxon>Amphibia</taxon>
        <taxon>Batrachia</taxon>
        <taxon>Anura</taxon>
        <taxon>Neobatrachia</taxon>
        <taxon>Ranoidea</taxon>
        <taxon>Ranidae</taxon>
        <taxon>Staurois</taxon>
    </lineage>
</organism>
<name>A0ABN9ALT5_9NEOB</name>